<protein>
    <submittedName>
        <fullName evidence="1">Uncharacterized protein</fullName>
    </submittedName>
</protein>
<evidence type="ECO:0000313" key="2">
    <source>
        <dbReference type="Proteomes" id="UP001056120"/>
    </source>
</evidence>
<dbReference type="EMBL" id="CM042022">
    <property type="protein sequence ID" value="KAI3814701.1"/>
    <property type="molecule type" value="Genomic_DNA"/>
</dbReference>
<proteinExistence type="predicted"/>
<dbReference type="Proteomes" id="UP001056120">
    <property type="component" value="Linkage Group LG05"/>
</dbReference>
<sequence length="252" mass="28347">MRQLYLVFKGTRLTMIRVRMFMGTYHRKRLGWKLMICVGLDYSSCVVLGRVNDVKLIPYLYKLEIDELSLSAWSVNGYKKIVGLWDEQKVMVEVDGSVYVVRVKEFSTWAPIIQKVDDNTEASGSDLGDSLDRASEIGIETSNQAEKPQFEVCDSNPFSLEKIIEKDGQQNKLDDSTCGRKIGVINSMDTKNGEIKDGKDAFALSKPPGFGGQRFKDMETSTKQNGDDGCGLVGNQQSRVEEKVQGTQHIRR</sequence>
<comment type="caution">
    <text evidence="1">The sequence shown here is derived from an EMBL/GenBank/DDBJ whole genome shotgun (WGS) entry which is preliminary data.</text>
</comment>
<evidence type="ECO:0000313" key="1">
    <source>
        <dbReference type="EMBL" id="KAI3814701.1"/>
    </source>
</evidence>
<reference evidence="1 2" key="2">
    <citation type="journal article" date="2022" name="Mol. Ecol. Resour.">
        <title>The genomes of chicory, endive, great burdock and yacon provide insights into Asteraceae paleo-polyploidization history and plant inulin production.</title>
        <authorList>
            <person name="Fan W."/>
            <person name="Wang S."/>
            <person name="Wang H."/>
            <person name="Wang A."/>
            <person name="Jiang F."/>
            <person name="Liu H."/>
            <person name="Zhao H."/>
            <person name="Xu D."/>
            <person name="Zhang Y."/>
        </authorList>
    </citation>
    <scope>NUCLEOTIDE SEQUENCE [LARGE SCALE GENOMIC DNA]</scope>
    <source>
        <strain evidence="2">cv. Yunnan</strain>
        <tissue evidence="1">Leaves</tissue>
    </source>
</reference>
<reference evidence="2" key="1">
    <citation type="journal article" date="2022" name="Mol. Ecol. Resour.">
        <title>The genomes of chicory, endive, great burdock and yacon provide insights into Asteraceae palaeo-polyploidization history and plant inulin production.</title>
        <authorList>
            <person name="Fan W."/>
            <person name="Wang S."/>
            <person name="Wang H."/>
            <person name="Wang A."/>
            <person name="Jiang F."/>
            <person name="Liu H."/>
            <person name="Zhao H."/>
            <person name="Xu D."/>
            <person name="Zhang Y."/>
        </authorList>
    </citation>
    <scope>NUCLEOTIDE SEQUENCE [LARGE SCALE GENOMIC DNA]</scope>
    <source>
        <strain evidence="2">cv. Yunnan</strain>
    </source>
</reference>
<keyword evidence="2" id="KW-1185">Reference proteome</keyword>
<accession>A0ACB9J3J5</accession>
<organism evidence="1 2">
    <name type="scientific">Smallanthus sonchifolius</name>
    <dbReference type="NCBI Taxonomy" id="185202"/>
    <lineage>
        <taxon>Eukaryota</taxon>
        <taxon>Viridiplantae</taxon>
        <taxon>Streptophyta</taxon>
        <taxon>Embryophyta</taxon>
        <taxon>Tracheophyta</taxon>
        <taxon>Spermatophyta</taxon>
        <taxon>Magnoliopsida</taxon>
        <taxon>eudicotyledons</taxon>
        <taxon>Gunneridae</taxon>
        <taxon>Pentapetalae</taxon>
        <taxon>asterids</taxon>
        <taxon>campanulids</taxon>
        <taxon>Asterales</taxon>
        <taxon>Asteraceae</taxon>
        <taxon>Asteroideae</taxon>
        <taxon>Heliantheae alliance</taxon>
        <taxon>Millerieae</taxon>
        <taxon>Smallanthus</taxon>
    </lineage>
</organism>
<gene>
    <name evidence="1" type="ORF">L1987_14345</name>
</gene>
<name>A0ACB9J3J5_9ASTR</name>